<accession>A0A1A8WC12</accession>
<proteinExistence type="predicted"/>
<reference evidence="2" key="1">
    <citation type="submission" date="2016-05" db="EMBL/GenBank/DDBJ databases">
        <authorList>
            <person name="Naeem Raeece"/>
        </authorList>
    </citation>
    <scope>NUCLEOTIDE SEQUENCE [LARGE SCALE GENOMIC DNA]</scope>
</reference>
<dbReference type="Proteomes" id="UP000078597">
    <property type="component" value="Unassembled WGS sequence"/>
</dbReference>
<organism evidence="1 2">
    <name type="scientific">Plasmodium malariae</name>
    <dbReference type="NCBI Taxonomy" id="5858"/>
    <lineage>
        <taxon>Eukaryota</taxon>
        <taxon>Sar</taxon>
        <taxon>Alveolata</taxon>
        <taxon>Apicomplexa</taxon>
        <taxon>Aconoidasida</taxon>
        <taxon>Haemosporida</taxon>
        <taxon>Plasmodiidae</taxon>
        <taxon>Plasmodium</taxon>
        <taxon>Plasmodium (Plasmodium)</taxon>
    </lineage>
</organism>
<sequence>MKERSDKAKWQMTKMGKYLCNHLIRRKAQPQSKESCFRGSRDIASGSHKNKEYYERKSINLCTAFNNNVNIRHERLDSNCYIYSINSTIFKLLKHVHKLNKKFKKYKRDMINMNDTVMIDKGNYHMKNEIEQIFMCYVSIYNNIKKNLFLRVTLEILNSPVLYKKITDNKNFYEELLYEIIKCANENGMDKKYIIYEYLIKIVSTFLKNKNFLNEIFQRIFFLQVIKILNKEQNINHFAISNFTFLLSCISFYKRNLKTDKYFYTKESQNHYPLLLYHISPDNKFFILHEKKQLLQNCIPMILEIFTKMESYNCFSEIDICNIFDFLHEFKQYHRIKEIICSDIHKYFTTSSAVKHLCFFLYLLASSRNTDNNSTIRTEVYNYIYNIIFLKRNHLTDLKNINLFLLSVVVNHKADYKKYNKNIELTKNEQYKNIFSIKHKEKIDHTKKKFNKKFELCLKLRHRFIKKQKQRKEKIMYFFIKQCFMKLIEKSKLDSKYVKTFYRYFLFYHIKKNCTRKKNYLSPLTIVRNLEL</sequence>
<name>A0A1A8WC12_PLAMA</name>
<dbReference type="VEuPathDB" id="PlasmoDB:PmUG01_14044500"/>
<evidence type="ECO:0000313" key="1">
    <source>
        <dbReference type="EMBL" id="SBS90554.1"/>
    </source>
</evidence>
<dbReference type="EMBL" id="FLQW01001610">
    <property type="protein sequence ID" value="SBS90554.1"/>
    <property type="molecule type" value="Genomic_DNA"/>
</dbReference>
<gene>
    <name evidence="1" type="ORF">PMALA_030160</name>
</gene>
<dbReference type="AlphaFoldDB" id="A0A1A8WC12"/>
<evidence type="ECO:0000313" key="2">
    <source>
        <dbReference type="Proteomes" id="UP000078597"/>
    </source>
</evidence>
<protein>
    <submittedName>
        <fullName evidence="1">Uncharacterized protein</fullName>
    </submittedName>
</protein>